<dbReference type="HOGENOM" id="CLU_1609648_0_0_11"/>
<dbReference type="AlphaFoldDB" id="E5XQK9"/>
<name>E5XQK9_SEGRC</name>
<feature type="region of interest" description="Disordered" evidence="1">
    <location>
        <begin position="115"/>
        <end position="199"/>
    </location>
</feature>
<feature type="compositionally biased region" description="Low complexity" evidence="1">
    <location>
        <begin position="134"/>
        <end position="170"/>
    </location>
</feature>
<gene>
    <name evidence="2" type="ORF">HMPREF9336_01781</name>
</gene>
<proteinExistence type="predicted"/>
<dbReference type="EMBL" id="ACZI02000002">
    <property type="protein sequence ID" value="EFV13359.1"/>
    <property type="molecule type" value="Genomic_DNA"/>
</dbReference>
<dbReference type="OrthoDB" id="9870656at2"/>
<evidence type="ECO:0000313" key="2">
    <source>
        <dbReference type="EMBL" id="EFV13359.1"/>
    </source>
</evidence>
<dbReference type="STRING" id="679197.HMPREF9336_01781"/>
<dbReference type="Proteomes" id="UP000004816">
    <property type="component" value="Unassembled WGS sequence"/>
</dbReference>
<organism evidence="2 3">
    <name type="scientific">Segniliparus rugosus (strain ATCC BAA-974 / DSM 45345 / CCUG 50838 / CIP 108380 / JCM 13579 / CDC 945)</name>
    <dbReference type="NCBI Taxonomy" id="679197"/>
    <lineage>
        <taxon>Bacteria</taxon>
        <taxon>Bacillati</taxon>
        <taxon>Actinomycetota</taxon>
        <taxon>Actinomycetes</taxon>
        <taxon>Mycobacteriales</taxon>
        <taxon>Segniliparaceae</taxon>
        <taxon>Segniliparus</taxon>
    </lineage>
</organism>
<sequence length="199" mass="21924">MDPVEQLYHLQRESQKQTQQLQRETNAGFEYLRKSAESSSRRVQQSLSSTGPQSARSADRGWGASTRNIGNSAAAHEVKSAEETVPAELPSELRNILIRNQQMEARWQREFAARLRSAGEARPGASSARSSDPRQQAEQQRIAQQAQLAAQNRAEQQRAAELARQAAALRTGAQQPGARAKGRGWGDSTRRIGSGYGDE</sequence>
<evidence type="ECO:0000313" key="3">
    <source>
        <dbReference type="Proteomes" id="UP000004816"/>
    </source>
</evidence>
<keyword evidence="3" id="KW-1185">Reference proteome</keyword>
<feature type="region of interest" description="Disordered" evidence="1">
    <location>
        <begin position="34"/>
        <end position="87"/>
    </location>
</feature>
<protein>
    <submittedName>
        <fullName evidence="2">Uncharacterized protein</fullName>
    </submittedName>
</protein>
<comment type="caution">
    <text evidence="2">The sequence shown here is derived from an EMBL/GenBank/DDBJ whole genome shotgun (WGS) entry which is preliminary data.</text>
</comment>
<evidence type="ECO:0000256" key="1">
    <source>
        <dbReference type="SAM" id="MobiDB-lite"/>
    </source>
</evidence>
<dbReference type="RefSeq" id="WP_007469557.1">
    <property type="nucleotide sequence ID" value="NZ_KI391953.1"/>
</dbReference>
<reference evidence="2 3" key="1">
    <citation type="journal article" date="2011" name="Stand. Genomic Sci.">
        <title>High quality draft genome sequence of Segniliparus rugosus CDC 945(T)= (ATCC BAA-974(T)).</title>
        <authorList>
            <person name="Earl A.M."/>
            <person name="Desjardins C.A."/>
            <person name="Fitzgerald M.G."/>
            <person name="Arachchi H.M."/>
            <person name="Zeng Q."/>
            <person name="Mehta T."/>
            <person name="Griggs A."/>
            <person name="Birren B.W."/>
            <person name="Toney N.C."/>
            <person name="Carr J."/>
            <person name="Posey J."/>
            <person name="Butler W.R."/>
        </authorList>
    </citation>
    <scope>NUCLEOTIDE SEQUENCE [LARGE SCALE GENOMIC DNA]</scope>
    <source>
        <strain evidence="3">ATCC BAA-974 / DSM 45345 / CCUG 50838 / CIP 108380 / JCM 13579 / CDC 945</strain>
    </source>
</reference>
<accession>E5XQK9</accession>